<feature type="compositionally biased region" description="Acidic residues" evidence="3">
    <location>
        <begin position="323"/>
        <end position="334"/>
    </location>
</feature>
<dbReference type="GO" id="GO:0042274">
    <property type="term" value="P:ribosomal small subunit biogenesis"/>
    <property type="evidence" value="ECO:0007669"/>
    <property type="project" value="InterPro"/>
</dbReference>
<sequence>MGKNKKRFIDKKNSITFTLVHRSQKDPLLVDESAPQHVLKPIQSQNTRDKTKVKEEQRKYGIYFDDEYDYLQHLRDRGENPVEMERVFIPARSSKNNSHLNNITEVLNTPSSRTDDQQKSRLQLPSSVFASEFEESVGMLNKAAPQSGLRLDLDPDIVAAMDEDFDFDDPDNRLDDDFVMKAQGGEGGDFEDINEEDEGDSDDYEDMSSDFDPDDEERDEFDENNEKMFAREETKSRFTEYSMSSSVMRRNENLTYLDDTFETMFSKYNDTEIGALECEDIEGDILTNDQRLLSVAEEFEKERQVEKFNTEKIGNQYGRMGEDSSEESSEEDDYERMVVREKEKWDCESILSTYSNIYNHPTLIKEEPKSNKIKINPKTGIPIVPVSTKLTPSLLAHHDYMHPGTEPSDVKRGPGSVISAISTLSIRPKGETPEERKMRKNNLKDFRKERRIEKKANKLAFRDEKKRVERAFINKKVSATGIHL</sequence>
<evidence type="ECO:0000313" key="4">
    <source>
        <dbReference type="EMBL" id="CAG6719666.1"/>
    </source>
</evidence>
<dbReference type="GO" id="GO:0030688">
    <property type="term" value="C:preribosome, small subunit precursor"/>
    <property type="evidence" value="ECO:0007669"/>
    <property type="project" value="TreeGrafter"/>
</dbReference>
<comment type="similarity">
    <text evidence="1">Belongs to the LTV1 family.</text>
</comment>
<dbReference type="InterPro" id="IPR007307">
    <property type="entry name" value="Ltv1"/>
</dbReference>
<accession>A0A8D8VDX1</accession>
<dbReference type="GO" id="GO:0000056">
    <property type="term" value="P:ribosomal small subunit export from nucleus"/>
    <property type="evidence" value="ECO:0007669"/>
    <property type="project" value="TreeGrafter"/>
</dbReference>
<feature type="compositionally biased region" description="Acidic residues" evidence="3">
    <location>
        <begin position="188"/>
        <end position="222"/>
    </location>
</feature>
<feature type="compositionally biased region" description="Basic and acidic residues" evidence="3">
    <location>
        <begin position="170"/>
        <end position="179"/>
    </location>
</feature>
<feature type="region of interest" description="Disordered" evidence="3">
    <location>
        <begin position="166"/>
        <end position="222"/>
    </location>
</feature>
<name>A0A8D8VDX1_9HEMI</name>
<dbReference type="AlphaFoldDB" id="A0A8D8VDX1"/>
<dbReference type="PANTHER" id="PTHR21531:SF0">
    <property type="entry name" value="PROTEIN LTV1 HOMOLOG"/>
    <property type="match status" value="1"/>
</dbReference>
<feature type="region of interest" description="Disordered" evidence="3">
    <location>
        <begin position="315"/>
        <end position="334"/>
    </location>
</feature>
<proteinExistence type="inferred from homology"/>
<dbReference type="GO" id="GO:0005634">
    <property type="term" value="C:nucleus"/>
    <property type="evidence" value="ECO:0007669"/>
    <property type="project" value="TreeGrafter"/>
</dbReference>
<organism evidence="4">
    <name type="scientific">Cacopsylla melanoneura</name>
    <dbReference type="NCBI Taxonomy" id="428564"/>
    <lineage>
        <taxon>Eukaryota</taxon>
        <taxon>Metazoa</taxon>
        <taxon>Ecdysozoa</taxon>
        <taxon>Arthropoda</taxon>
        <taxon>Hexapoda</taxon>
        <taxon>Insecta</taxon>
        <taxon>Pterygota</taxon>
        <taxon>Neoptera</taxon>
        <taxon>Paraneoptera</taxon>
        <taxon>Hemiptera</taxon>
        <taxon>Sternorrhyncha</taxon>
        <taxon>Psylloidea</taxon>
        <taxon>Psyllidae</taxon>
        <taxon>Psyllinae</taxon>
        <taxon>Cacopsylla</taxon>
    </lineage>
</organism>
<evidence type="ECO:0000256" key="1">
    <source>
        <dbReference type="ARBA" id="ARBA00009078"/>
    </source>
</evidence>
<dbReference type="PANTHER" id="PTHR21531">
    <property type="entry name" value="LOW-TEMPERATURE VIABILITY PROTEIN LTV1-RELATED"/>
    <property type="match status" value="1"/>
</dbReference>
<evidence type="ECO:0000256" key="2">
    <source>
        <dbReference type="ARBA" id="ARBA00021561"/>
    </source>
</evidence>
<dbReference type="GO" id="GO:0005829">
    <property type="term" value="C:cytosol"/>
    <property type="evidence" value="ECO:0007669"/>
    <property type="project" value="TreeGrafter"/>
</dbReference>
<feature type="region of interest" description="Disordered" evidence="3">
    <location>
        <begin position="31"/>
        <end position="54"/>
    </location>
</feature>
<protein>
    <recommendedName>
        <fullName evidence="2">Protein LTV1 homolog</fullName>
    </recommendedName>
</protein>
<reference evidence="4" key="1">
    <citation type="submission" date="2021-05" db="EMBL/GenBank/DDBJ databases">
        <authorList>
            <person name="Alioto T."/>
            <person name="Alioto T."/>
            <person name="Gomez Garrido J."/>
        </authorList>
    </citation>
    <scope>NUCLEOTIDE SEQUENCE</scope>
</reference>
<dbReference type="EMBL" id="HBUF01359221">
    <property type="protein sequence ID" value="CAG6719666.1"/>
    <property type="molecule type" value="Transcribed_RNA"/>
</dbReference>
<dbReference type="Pfam" id="PF04180">
    <property type="entry name" value="LTV"/>
    <property type="match status" value="1"/>
</dbReference>
<evidence type="ECO:0000256" key="3">
    <source>
        <dbReference type="SAM" id="MobiDB-lite"/>
    </source>
</evidence>